<dbReference type="HOGENOM" id="CLU_097802_3_1_9"/>
<dbReference type="PANTHER" id="PTHR35531:SF1">
    <property type="entry name" value="INNER MEMBRANE PROTEIN YBCI-RELATED"/>
    <property type="match status" value="1"/>
</dbReference>
<reference evidence="2 3" key="1">
    <citation type="submission" date="2007-08" db="EMBL/GenBank/DDBJ databases">
        <authorList>
            <person name="Fulton L."/>
            <person name="Clifton S."/>
            <person name="Fulton B."/>
            <person name="Xu J."/>
            <person name="Minx P."/>
            <person name="Pepin K.H."/>
            <person name="Johnson M."/>
            <person name="Thiruvilangam P."/>
            <person name="Bhonagiri V."/>
            <person name="Nash W.E."/>
            <person name="Mardis E.R."/>
            <person name="Wilson R.K."/>
        </authorList>
    </citation>
    <scope>NUCLEOTIDE SEQUENCE [LARGE SCALE GENOMIC DNA]</scope>
    <source>
        <strain evidence="3">ATCC BAA-613 / DSM 15670 / CCUG 46953 / JCM 12243 / WAL 16351</strain>
    </source>
</reference>
<dbReference type="InterPro" id="IPR007404">
    <property type="entry name" value="YdjM-like"/>
</dbReference>
<dbReference type="Pfam" id="PF04307">
    <property type="entry name" value="YdjM"/>
    <property type="match status" value="1"/>
</dbReference>
<accession>A8S0P9</accession>
<keyword evidence="1" id="KW-0472">Membrane</keyword>
<sequence>MSGGAHKLMGVVLGGMIISVVEPTLPVAGLILGMSVLGELAPDIDTVNSTISLRTPIIPKLINRKFGHRGLLHSPLFLVLLWLVIGRQNLIGNVFCIGYLGHLVQDLFTCAGLPLLFPFDKKKISLFPYHSGGIMDYVMTSVLIILLLTVNQLI</sequence>
<feature type="transmembrane region" description="Helical" evidence="1">
    <location>
        <begin position="66"/>
        <end position="85"/>
    </location>
</feature>
<feature type="transmembrane region" description="Helical" evidence="1">
    <location>
        <begin position="97"/>
        <end position="117"/>
    </location>
</feature>
<name>A8S0P9_ENTBW</name>
<dbReference type="PANTHER" id="PTHR35531">
    <property type="entry name" value="INNER MEMBRANE PROTEIN YBCI-RELATED"/>
    <property type="match status" value="1"/>
</dbReference>
<dbReference type="eggNOG" id="COG1988">
    <property type="taxonomic scope" value="Bacteria"/>
</dbReference>
<proteinExistence type="predicted"/>
<comment type="caution">
    <text evidence="2">The sequence shown here is derived from an EMBL/GenBank/DDBJ whole genome shotgun (WGS) entry which is preliminary data.</text>
</comment>
<evidence type="ECO:0000313" key="2">
    <source>
        <dbReference type="EMBL" id="EDP13978.1"/>
    </source>
</evidence>
<dbReference type="Proteomes" id="UP000005396">
    <property type="component" value="Unassembled WGS sequence"/>
</dbReference>
<dbReference type="PaxDb" id="411902-CLOBOL_05730"/>
<dbReference type="RefSeq" id="WP_007038006.1">
    <property type="nucleotide sequence ID" value="NZ_DS480698.1"/>
</dbReference>
<dbReference type="AlphaFoldDB" id="A8S0P9"/>
<gene>
    <name evidence="2" type="ORF">CLOBOL_05730</name>
</gene>
<keyword evidence="1" id="KW-1133">Transmembrane helix</keyword>
<organism evidence="2 3">
    <name type="scientific">Enterocloster bolteae (strain ATCC BAA-613 / DSM 15670 / CCUG 46953 / JCM 12243 / WAL 16351)</name>
    <name type="common">Clostridium bolteae</name>
    <dbReference type="NCBI Taxonomy" id="411902"/>
    <lineage>
        <taxon>Bacteria</taxon>
        <taxon>Bacillati</taxon>
        <taxon>Bacillota</taxon>
        <taxon>Clostridia</taxon>
        <taxon>Lachnospirales</taxon>
        <taxon>Lachnospiraceae</taxon>
        <taxon>Enterocloster</taxon>
    </lineage>
</organism>
<feature type="transmembrane region" description="Helical" evidence="1">
    <location>
        <begin position="129"/>
        <end position="150"/>
    </location>
</feature>
<dbReference type="EMBL" id="ABCC02000043">
    <property type="protein sequence ID" value="EDP13978.1"/>
    <property type="molecule type" value="Genomic_DNA"/>
</dbReference>
<keyword evidence="1" id="KW-0812">Transmembrane</keyword>
<evidence type="ECO:0008006" key="4">
    <source>
        <dbReference type="Google" id="ProtNLM"/>
    </source>
</evidence>
<evidence type="ECO:0000256" key="1">
    <source>
        <dbReference type="SAM" id="Phobius"/>
    </source>
</evidence>
<protein>
    <recommendedName>
        <fullName evidence="4">Metal-dependent hydrolase</fullName>
    </recommendedName>
</protein>
<evidence type="ECO:0000313" key="3">
    <source>
        <dbReference type="Proteomes" id="UP000005396"/>
    </source>
</evidence>
<feature type="transmembrane region" description="Helical" evidence="1">
    <location>
        <begin position="12"/>
        <end position="37"/>
    </location>
</feature>
<reference evidence="2 3" key="2">
    <citation type="submission" date="2007-09" db="EMBL/GenBank/DDBJ databases">
        <title>Draft genome sequence of Clostridium bolteae (ATCC BAA-613).</title>
        <authorList>
            <person name="Sudarsanam P."/>
            <person name="Ley R."/>
            <person name="Guruge J."/>
            <person name="Turnbaugh P.J."/>
            <person name="Mahowald M."/>
            <person name="Liep D."/>
            <person name="Gordon J."/>
        </authorList>
    </citation>
    <scope>NUCLEOTIDE SEQUENCE [LARGE SCALE GENOMIC DNA]</scope>
    <source>
        <strain evidence="3">ATCC BAA-613 / DSM 15670 / CCUG 46953 / JCM 12243 / WAL 16351</strain>
    </source>
</reference>